<dbReference type="RefSeq" id="WP_098246848.1">
    <property type="nucleotide sequence ID" value="NZ_CP022685.1"/>
</dbReference>
<organism evidence="2 3">
    <name type="scientific">Streptomyces formicae</name>
    <dbReference type="NCBI Taxonomy" id="1616117"/>
    <lineage>
        <taxon>Bacteria</taxon>
        <taxon>Bacillati</taxon>
        <taxon>Actinomycetota</taxon>
        <taxon>Actinomycetes</taxon>
        <taxon>Kitasatosporales</taxon>
        <taxon>Streptomycetaceae</taxon>
        <taxon>Streptomyces</taxon>
    </lineage>
</organism>
<evidence type="ECO:0000256" key="1">
    <source>
        <dbReference type="SAM" id="SignalP"/>
    </source>
</evidence>
<gene>
    <name evidence="2" type="ORF">KY5_7991</name>
</gene>
<evidence type="ECO:0000313" key="2">
    <source>
        <dbReference type="EMBL" id="ATL33009.1"/>
    </source>
</evidence>
<dbReference type="InterPro" id="IPR015889">
    <property type="entry name" value="Intradiol_dOase_core"/>
</dbReference>
<accession>A0A291QMS7</accession>
<keyword evidence="3" id="KW-1185">Reference proteome</keyword>
<evidence type="ECO:0000313" key="3">
    <source>
        <dbReference type="Proteomes" id="UP000221011"/>
    </source>
</evidence>
<feature type="chain" id="PRO_5012516391" description="Acyl carrier protein" evidence="1">
    <location>
        <begin position="28"/>
        <end position="286"/>
    </location>
</feature>
<dbReference type="KEGG" id="sfk:KY5_7991"/>
<protein>
    <recommendedName>
        <fullName evidence="4">Acyl carrier protein</fullName>
    </recommendedName>
</protein>
<feature type="signal peptide" evidence="1">
    <location>
        <begin position="1"/>
        <end position="27"/>
    </location>
</feature>
<name>A0A291QMS7_9ACTN</name>
<evidence type="ECO:0008006" key="4">
    <source>
        <dbReference type="Google" id="ProtNLM"/>
    </source>
</evidence>
<reference evidence="2 3" key="1">
    <citation type="submission" date="2017-08" db="EMBL/GenBank/DDBJ databases">
        <title>Complete Genome Sequence of Streptomyces formicae KY5, the formicamycin producer.</title>
        <authorList>
            <person name="Holmes N.A."/>
            <person name="Devine R."/>
            <person name="Qin Z."/>
            <person name="Seipke R.F."/>
            <person name="Wilkinson B."/>
            <person name="Hutchings M.I."/>
        </authorList>
    </citation>
    <scope>NUCLEOTIDE SEQUENCE [LARGE SCALE GENOMIC DNA]</scope>
    <source>
        <strain evidence="2 3">KY5</strain>
    </source>
</reference>
<proteinExistence type="predicted"/>
<dbReference type="EMBL" id="CP022685">
    <property type="protein sequence ID" value="ATL33009.1"/>
    <property type="molecule type" value="Genomic_DNA"/>
</dbReference>
<dbReference type="Proteomes" id="UP000221011">
    <property type="component" value="Chromosome"/>
</dbReference>
<dbReference type="GO" id="GO:0005506">
    <property type="term" value="F:iron ion binding"/>
    <property type="evidence" value="ECO:0007669"/>
    <property type="project" value="InterPro"/>
</dbReference>
<dbReference type="SUPFAM" id="SSF49482">
    <property type="entry name" value="Aromatic compound dioxygenase"/>
    <property type="match status" value="1"/>
</dbReference>
<sequence length="286" mass="30760">MHLRTRAARLTAAATLALTTFALGAPAAHGSTADQGSIAERASTAARAKVDEPTAAYRVALTSSAATTDFAHRTTDLSGTVTRADGTPVADAPVNLSKTVLYDTWNPWGDPIDPTERETLDLGAVRTDAQGRFALAGVRADRWLDQGSVYVFPRHQVQFEASYDPGPPDDNEIYFGADTLGVRPVASALTYKVNRTKVRAGDTLVVTGKVTWPAGHGPVAGTRVLLRTYFESAYNAQATTDARGNFEVRAKIRDYDNEFVLFSAPKDYYIAGASKELPVKNVTPRP</sequence>
<dbReference type="AlphaFoldDB" id="A0A291QMS7"/>
<keyword evidence="1" id="KW-0732">Signal</keyword>
<dbReference type="GO" id="GO:0016702">
    <property type="term" value="F:oxidoreductase activity, acting on single donors with incorporation of molecular oxygen, incorporation of two atoms of oxygen"/>
    <property type="evidence" value="ECO:0007669"/>
    <property type="project" value="InterPro"/>
</dbReference>